<evidence type="ECO:0000313" key="1">
    <source>
        <dbReference type="EMBL" id="MQL82248.1"/>
    </source>
</evidence>
<dbReference type="EMBL" id="NMUH01000620">
    <property type="protein sequence ID" value="MQL82248.1"/>
    <property type="molecule type" value="Genomic_DNA"/>
</dbReference>
<evidence type="ECO:0000313" key="2">
    <source>
        <dbReference type="Proteomes" id="UP000652761"/>
    </source>
</evidence>
<organism evidence="1 2">
    <name type="scientific">Colocasia esculenta</name>
    <name type="common">Wild taro</name>
    <name type="synonym">Arum esculentum</name>
    <dbReference type="NCBI Taxonomy" id="4460"/>
    <lineage>
        <taxon>Eukaryota</taxon>
        <taxon>Viridiplantae</taxon>
        <taxon>Streptophyta</taxon>
        <taxon>Embryophyta</taxon>
        <taxon>Tracheophyta</taxon>
        <taxon>Spermatophyta</taxon>
        <taxon>Magnoliopsida</taxon>
        <taxon>Liliopsida</taxon>
        <taxon>Araceae</taxon>
        <taxon>Aroideae</taxon>
        <taxon>Colocasieae</taxon>
        <taxon>Colocasia</taxon>
    </lineage>
</organism>
<keyword evidence="2" id="KW-1185">Reference proteome</keyword>
<reference evidence="1" key="1">
    <citation type="submission" date="2017-07" db="EMBL/GenBank/DDBJ databases">
        <title>Taro Niue Genome Assembly and Annotation.</title>
        <authorList>
            <person name="Atibalentja N."/>
            <person name="Keating K."/>
            <person name="Fields C.J."/>
        </authorList>
    </citation>
    <scope>NUCLEOTIDE SEQUENCE</scope>
    <source>
        <strain evidence="1">Niue_2</strain>
        <tissue evidence="1">Leaf</tissue>
    </source>
</reference>
<sequence length="138" mass="15237">MGLQLFVVCRRCGRLVPPAVGLVVLCELVLPRGVVLVGLHCSLACACGAAVGPFVRDCETERWFLFCVVRVGYWRHEPVVHSCVVASFFPTRALPLVVVHLSTDESHLSTATDFSEALGFWKLEAYRQVIPICRQPQG</sequence>
<comment type="caution">
    <text evidence="1">The sequence shown here is derived from an EMBL/GenBank/DDBJ whole genome shotgun (WGS) entry which is preliminary data.</text>
</comment>
<name>A0A843UFC1_COLES</name>
<gene>
    <name evidence="1" type="ORF">Taro_014717</name>
</gene>
<proteinExistence type="predicted"/>
<dbReference type="AlphaFoldDB" id="A0A843UFC1"/>
<accession>A0A843UFC1</accession>
<dbReference type="Proteomes" id="UP000652761">
    <property type="component" value="Unassembled WGS sequence"/>
</dbReference>
<protein>
    <submittedName>
        <fullName evidence="1">Uncharacterized protein</fullName>
    </submittedName>
</protein>